<evidence type="ECO:0008006" key="2">
    <source>
        <dbReference type="Google" id="ProtNLM"/>
    </source>
</evidence>
<dbReference type="EMBL" id="OR481006">
    <property type="protein sequence ID" value="WNO47484.1"/>
    <property type="molecule type" value="Genomic_DNA"/>
</dbReference>
<dbReference type="Pfam" id="PF07087">
    <property type="entry name" value="DUF1353"/>
    <property type="match status" value="1"/>
</dbReference>
<reference evidence="1" key="1">
    <citation type="submission" date="2023-08" db="EMBL/GenBank/DDBJ databases">
        <authorList>
            <person name="Nazir A."/>
        </authorList>
    </citation>
    <scope>NUCLEOTIDE SEQUENCE</scope>
</reference>
<dbReference type="InterPro" id="IPR010767">
    <property type="entry name" value="Phage_CGC-2007_Cje0229"/>
</dbReference>
<sequence length="132" mass="15317">MIITCNKDLSYLCLHHNDKDHKSDIVKENTTFTIIDSSEESVYIVPVGYVTDGYSIPSMFAWLIKNERVNAALLHDFMCSLASEQDDYKLRRYADKVFREYLLLTGVNRWKSNVMYLAVSGYAFVSKMFGKY</sequence>
<accession>A0AA96R2G6</accession>
<name>A0AA96R2G6_9CAUD</name>
<proteinExistence type="predicted"/>
<evidence type="ECO:0000313" key="1">
    <source>
        <dbReference type="EMBL" id="WNO47484.1"/>
    </source>
</evidence>
<organism evidence="1">
    <name type="scientific">Staphylococcus phage vB_VibM_10AMN12</name>
    <dbReference type="NCBI Taxonomy" id="3076785"/>
    <lineage>
        <taxon>Viruses</taxon>
        <taxon>Duplodnaviria</taxon>
        <taxon>Heunggongvirae</taxon>
        <taxon>Uroviricota</taxon>
        <taxon>Caudoviricetes</taxon>
    </lineage>
</organism>
<protein>
    <recommendedName>
        <fullName evidence="2">DUF1353 domain-containing protein</fullName>
    </recommendedName>
</protein>